<sequence length="460" mass="49901">MASTHGVVLGGGLAGMLTASVLARHVDAVTVVDRDHLPDGPRPRTGVPQARHAHLLQSGGARMIDRILPGTIDRLIGSGARRIGLPSDVVAFSAHGWMRRFPEVQFMICCSRDLLDWVVRDQALANDRISVRENTEVVGLHGDAAKVTAAIVEDRTTRRTTRLDADIVVDTTGRGSKAGKWLRALGLPDIREETVDPGVTYATRVFQAPAGTVDRFPLVNIQASPTDPHPAQTASLLPIEQGRWLVTISGMRGAGPTADEEGFVEFARSVRHPLVGDLIAQARPLSPIHLSHSTKNRRTYFERLSSWPDGIVVLGDAVATFNPVYGHGMSIAAHSAAALHRQLWQRGLAPGMSRQVQRAIGRVVNTAWTMAINQDMRYPGVAGKQQSLARRLPQRFFDRLSRTATSEPQVTAALLNAFTLSEPMTTLMNPAVILSTLRGPRRPPLTEPTLTAAELASCHD</sequence>
<comment type="caution">
    <text evidence="2">The sequence shown here is derived from an EMBL/GenBank/DDBJ whole genome shotgun (WGS) entry which is preliminary data.</text>
</comment>
<name>A0ABX2F5I2_9PSEU</name>
<dbReference type="InterPro" id="IPR002938">
    <property type="entry name" value="FAD-bd"/>
</dbReference>
<dbReference type="EMBL" id="JAAATY010000010">
    <property type="protein sequence ID" value="NRN66604.1"/>
    <property type="molecule type" value="Genomic_DNA"/>
</dbReference>
<dbReference type="Gene3D" id="3.50.50.60">
    <property type="entry name" value="FAD/NAD(P)-binding domain"/>
    <property type="match status" value="1"/>
</dbReference>
<dbReference type="Pfam" id="PF01494">
    <property type="entry name" value="FAD_binding_3"/>
    <property type="match status" value="1"/>
</dbReference>
<protein>
    <submittedName>
        <fullName evidence="2">Pyridine nucleotide-disulfide oxidoreductase</fullName>
    </submittedName>
</protein>
<keyword evidence="3" id="KW-1185">Reference proteome</keyword>
<evidence type="ECO:0000313" key="2">
    <source>
        <dbReference type="EMBL" id="NRN66604.1"/>
    </source>
</evidence>
<evidence type="ECO:0000313" key="3">
    <source>
        <dbReference type="Proteomes" id="UP000763557"/>
    </source>
</evidence>
<feature type="domain" description="FAD-binding" evidence="1">
    <location>
        <begin position="7"/>
        <end position="343"/>
    </location>
</feature>
<dbReference type="PANTHER" id="PTHR43422:SF3">
    <property type="entry name" value="THIAMINE THIAZOLE SYNTHASE"/>
    <property type="match status" value="1"/>
</dbReference>
<reference evidence="2 3" key="1">
    <citation type="submission" date="2020-01" db="EMBL/GenBank/DDBJ databases">
        <title>Kibdelosporangium persica a novel Actinomycetes from a hot desert in Iran.</title>
        <authorList>
            <person name="Safaei N."/>
            <person name="Zaburannyi N."/>
            <person name="Mueller R."/>
            <person name="Wink J."/>
        </authorList>
    </citation>
    <scope>NUCLEOTIDE SEQUENCE [LARGE SCALE GENOMIC DNA]</scope>
    <source>
        <strain evidence="2 3">4NS15</strain>
    </source>
</reference>
<evidence type="ECO:0000259" key="1">
    <source>
        <dbReference type="Pfam" id="PF01494"/>
    </source>
</evidence>
<proteinExistence type="predicted"/>
<accession>A0ABX2F5I2</accession>
<dbReference type="RefSeq" id="WP_173132887.1">
    <property type="nucleotide sequence ID" value="NZ_CBCSGW010000003.1"/>
</dbReference>
<gene>
    <name evidence="2" type="ORF">GC106_38290</name>
</gene>
<dbReference type="InterPro" id="IPR036188">
    <property type="entry name" value="FAD/NAD-bd_sf"/>
</dbReference>
<dbReference type="PANTHER" id="PTHR43422">
    <property type="entry name" value="THIAMINE THIAZOLE SYNTHASE"/>
    <property type="match status" value="1"/>
</dbReference>
<organism evidence="2 3">
    <name type="scientific">Kibdelosporangium persicum</name>
    <dbReference type="NCBI Taxonomy" id="2698649"/>
    <lineage>
        <taxon>Bacteria</taxon>
        <taxon>Bacillati</taxon>
        <taxon>Actinomycetota</taxon>
        <taxon>Actinomycetes</taxon>
        <taxon>Pseudonocardiales</taxon>
        <taxon>Pseudonocardiaceae</taxon>
        <taxon>Kibdelosporangium</taxon>
    </lineage>
</organism>
<dbReference type="Proteomes" id="UP000763557">
    <property type="component" value="Unassembled WGS sequence"/>
</dbReference>
<dbReference type="SUPFAM" id="SSF51905">
    <property type="entry name" value="FAD/NAD(P)-binding domain"/>
    <property type="match status" value="1"/>
</dbReference>